<gene>
    <name evidence="1" type="ORF">E6C55_17415</name>
</gene>
<evidence type="ECO:0000313" key="1">
    <source>
        <dbReference type="EMBL" id="THF77142.1"/>
    </source>
</evidence>
<keyword evidence="2" id="KW-1185">Reference proteome</keyword>
<sequence length="169" mass="18285">MSRTQHASEEDIRRMADAANRDAAFRERMLRDIRDIRDIRPIAEDGSDPEAPLDLMVYVVDGTSCQLSLAPPETNPSETIAQAERSFSRFIQRELINKTQLEVFSMSDNKQGQLSENELESVAGGGLLKSIGKAVKKTANDVADKAKSGANGAADAVTGTAEKAGDAIY</sequence>
<evidence type="ECO:0000313" key="2">
    <source>
        <dbReference type="Proteomes" id="UP000310636"/>
    </source>
</evidence>
<protein>
    <submittedName>
        <fullName evidence="1">Uncharacterized protein</fullName>
    </submittedName>
</protein>
<dbReference type="Proteomes" id="UP000310636">
    <property type="component" value="Unassembled WGS sequence"/>
</dbReference>
<accession>A0A4S4BQE3</accession>
<organism evidence="1 2">
    <name type="scientific">Cohnella fermenti</name>
    <dbReference type="NCBI Taxonomy" id="2565925"/>
    <lineage>
        <taxon>Bacteria</taxon>
        <taxon>Bacillati</taxon>
        <taxon>Bacillota</taxon>
        <taxon>Bacilli</taxon>
        <taxon>Bacillales</taxon>
        <taxon>Paenibacillaceae</taxon>
        <taxon>Cohnella</taxon>
    </lineage>
</organism>
<reference evidence="1 2" key="1">
    <citation type="submission" date="2019-04" db="EMBL/GenBank/DDBJ databases">
        <title>Cohnella sp. nov. isolated from preserved vegetables.</title>
        <authorList>
            <person name="Lin S.-Y."/>
            <person name="Hung M.-H."/>
            <person name="Young C.-C."/>
        </authorList>
    </citation>
    <scope>NUCLEOTIDE SEQUENCE [LARGE SCALE GENOMIC DNA]</scope>
    <source>
        <strain evidence="1 2">CC-MHH1044</strain>
    </source>
</reference>
<name>A0A4S4BQE3_9BACL</name>
<dbReference type="AlphaFoldDB" id="A0A4S4BQE3"/>
<comment type="caution">
    <text evidence="1">The sequence shown here is derived from an EMBL/GenBank/DDBJ whole genome shotgun (WGS) entry which is preliminary data.</text>
</comment>
<proteinExistence type="predicted"/>
<dbReference type="RefSeq" id="WP_136371090.1">
    <property type="nucleotide sequence ID" value="NZ_SSOB01000021.1"/>
</dbReference>
<dbReference type="EMBL" id="SSOB01000021">
    <property type="protein sequence ID" value="THF77142.1"/>
    <property type="molecule type" value="Genomic_DNA"/>
</dbReference>